<feature type="non-terminal residue" evidence="1">
    <location>
        <position position="1"/>
    </location>
</feature>
<evidence type="ECO:0000313" key="1">
    <source>
        <dbReference type="EMBL" id="KAL3889064.1"/>
    </source>
</evidence>
<reference evidence="1 2" key="1">
    <citation type="submission" date="2024-11" db="EMBL/GenBank/DDBJ databases">
        <title>Chromosome-level genome assembly of the freshwater bivalve Anodonta woodiana.</title>
        <authorList>
            <person name="Chen X."/>
        </authorList>
    </citation>
    <scope>NUCLEOTIDE SEQUENCE [LARGE SCALE GENOMIC DNA]</scope>
    <source>
        <strain evidence="1">MN2024</strain>
        <tissue evidence="1">Gills</tissue>
    </source>
</reference>
<gene>
    <name evidence="1" type="ORF">ACJMK2_001420</name>
</gene>
<feature type="non-terminal residue" evidence="1">
    <location>
        <position position="59"/>
    </location>
</feature>
<dbReference type="AlphaFoldDB" id="A0ABD3XS71"/>
<protein>
    <submittedName>
        <fullName evidence="1">Uncharacterized protein</fullName>
    </submittedName>
</protein>
<dbReference type="Gene3D" id="1.10.533.10">
    <property type="entry name" value="Death Domain, Fas"/>
    <property type="match status" value="1"/>
</dbReference>
<evidence type="ECO:0000313" key="2">
    <source>
        <dbReference type="Proteomes" id="UP001634394"/>
    </source>
</evidence>
<dbReference type="Proteomes" id="UP001634394">
    <property type="component" value="Unassembled WGS sequence"/>
</dbReference>
<dbReference type="SUPFAM" id="SSF47986">
    <property type="entry name" value="DEATH domain"/>
    <property type="match status" value="1"/>
</dbReference>
<keyword evidence="2" id="KW-1185">Reference proteome</keyword>
<dbReference type="InterPro" id="IPR011029">
    <property type="entry name" value="DEATH-like_dom_sf"/>
</dbReference>
<name>A0ABD3XS71_SINWO</name>
<sequence>QQKTTTDKISHLIDQIQQRDQETYERFKECLILADRADLTRMLEAEEENLALEIKEKRQ</sequence>
<organism evidence="1 2">
    <name type="scientific">Sinanodonta woodiana</name>
    <name type="common">Chinese pond mussel</name>
    <name type="synonym">Anodonta woodiana</name>
    <dbReference type="NCBI Taxonomy" id="1069815"/>
    <lineage>
        <taxon>Eukaryota</taxon>
        <taxon>Metazoa</taxon>
        <taxon>Spiralia</taxon>
        <taxon>Lophotrochozoa</taxon>
        <taxon>Mollusca</taxon>
        <taxon>Bivalvia</taxon>
        <taxon>Autobranchia</taxon>
        <taxon>Heteroconchia</taxon>
        <taxon>Palaeoheterodonta</taxon>
        <taxon>Unionida</taxon>
        <taxon>Unionoidea</taxon>
        <taxon>Unionidae</taxon>
        <taxon>Unioninae</taxon>
        <taxon>Sinanodonta</taxon>
    </lineage>
</organism>
<proteinExistence type="predicted"/>
<comment type="caution">
    <text evidence="1">The sequence shown here is derived from an EMBL/GenBank/DDBJ whole genome shotgun (WGS) entry which is preliminary data.</text>
</comment>
<dbReference type="EMBL" id="JBJQND010000001">
    <property type="protein sequence ID" value="KAL3889064.1"/>
    <property type="molecule type" value="Genomic_DNA"/>
</dbReference>
<accession>A0ABD3XS71</accession>